<feature type="signal peptide" evidence="3">
    <location>
        <begin position="1"/>
        <end position="23"/>
    </location>
</feature>
<dbReference type="Pfam" id="PF24883">
    <property type="entry name" value="NPHP3_N"/>
    <property type="match status" value="1"/>
</dbReference>
<reference evidence="5" key="1">
    <citation type="journal article" date="2021" name="Nat. Commun.">
        <title>Genetic determinants of endophytism in the Arabidopsis root mycobiome.</title>
        <authorList>
            <person name="Mesny F."/>
            <person name="Miyauchi S."/>
            <person name="Thiergart T."/>
            <person name="Pickel B."/>
            <person name="Atanasova L."/>
            <person name="Karlsson M."/>
            <person name="Huettel B."/>
            <person name="Barry K.W."/>
            <person name="Haridas S."/>
            <person name="Chen C."/>
            <person name="Bauer D."/>
            <person name="Andreopoulos W."/>
            <person name="Pangilinan J."/>
            <person name="LaButti K."/>
            <person name="Riley R."/>
            <person name="Lipzen A."/>
            <person name="Clum A."/>
            <person name="Drula E."/>
            <person name="Henrissat B."/>
            <person name="Kohler A."/>
            <person name="Grigoriev I.V."/>
            <person name="Martin F.M."/>
            <person name="Hacquard S."/>
        </authorList>
    </citation>
    <scope>NUCLEOTIDE SEQUENCE</scope>
    <source>
        <strain evidence="5">MPI-SDFR-AT-0117</strain>
    </source>
</reference>
<feature type="domain" description="Nephrocystin 3-like N-terminal" evidence="4">
    <location>
        <begin position="221"/>
        <end position="383"/>
    </location>
</feature>
<keyword evidence="3" id="KW-0732">Signal</keyword>
<dbReference type="InterPro" id="IPR027417">
    <property type="entry name" value="P-loop_NTPase"/>
</dbReference>
<dbReference type="OrthoDB" id="5233699at2759"/>
<gene>
    <name evidence="5" type="ORF">F5X68DRAFT_264003</name>
</gene>
<keyword evidence="6" id="KW-1185">Reference proteome</keyword>
<dbReference type="AlphaFoldDB" id="A0A9P8V5R5"/>
<evidence type="ECO:0000313" key="5">
    <source>
        <dbReference type="EMBL" id="KAH6677834.1"/>
    </source>
</evidence>
<feature type="chain" id="PRO_5040508260" description="Nephrocystin 3-like N-terminal domain-containing protein" evidence="3">
    <location>
        <begin position="24"/>
        <end position="563"/>
    </location>
</feature>
<dbReference type="EMBL" id="JAGSXJ010000022">
    <property type="protein sequence ID" value="KAH6677834.1"/>
    <property type="molecule type" value="Genomic_DNA"/>
</dbReference>
<organism evidence="5 6">
    <name type="scientific">Plectosphaerella plurivora</name>
    <dbReference type="NCBI Taxonomy" id="936078"/>
    <lineage>
        <taxon>Eukaryota</taxon>
        <taxon>Fungi</taxon>
        <taxon>Dikarya</taxon>
        <taxon>Ascomycota</taxon>
        <taxon>Pezizomycotina</taxon>
        <taxon>Sordariomycetes</taxon>
        <taxon>Hypocreomycetidae</taxon>
        <taxon>Glomerellales</taxon>
        <taxon>Plectosphaerellaceae</taxon>
        <taxon>Plectosphaerella</taxon>
    </lineage>
</organism>
<comment type="caution">
    <text evidence="5">The sequence shown here is derived from an EMBL/GenBank/DDBJ whole genome shotgun (WGS) entry which is preliminary data.</text>
</comment>
<proteinExistence type="predicted"/>
<dbReference type="PANTHER" id="PTHR10039">
    <property type="entry name" value="AMELOGENIN"/>
    <property type="match status" value="1"/>
</dbReference>
<accession>A0A9P8V5R5</accession>
<feature type="coiled-coil region" evidence="2">
    <location>
        <begin position="34"/>
        <end position="61"/>
    </location>
</feature>
<evidence type="ECO:0000256" key="1">
    <source>
        <dbReference type="ARBA" id="ARBA00022737"/>
    </source>
</evidence>
<keyword evidence="2" id="KW-0175">Coiled coil</keyword>
<evidence type="ECO:0000313" key="6">
    <source>
        <dbReference type="Proteomes" id="UP000770015"/>
    </source>
</evidence>
<sequence>MELLGAAASAFALLTIVAQVIKGIKTTTGATKERKRFREEVRALEDILQQLTDEVDDAEEGDGWRETLAALEAPGGPLGRLHVVLTELLSKLQTETGVKKTISALKWPFKESQIKDTMLAIEREKALLNLALSNNSRKLLQEIKATARTYQQTLDDLVATFAEESMNHAARLDDIQDRLGSIRLTQETTEEEKKRDEILRWLSPLDHSAQQSDYIRRREPGTGQWLLESNEYENWVKAHDQTIFCPGIPGAGKTILTSVIIEDLFNRSRDDPGMAVAFLYCNFNRQQEQTIEDILGSIARQLLQQMRSVPPTLADLYKSHGSRRKPSLGEICSALETAAQLCPRAIVVVDALDECQRSTRSHLLKHIFEIQSTHGINIFMTSRFIPEITDRFVQKTTIEIKAHESDLRLYLDSRMFSLQACVLRNPDLQQDIKAAIIKATDGMFLLAQLHMQSLEGKRSPRAIKTALEQLPSGTDAYDFAYDDAMLRIKSQHPDQAQLARQVLQWVTRSSRELHAQELQTALAIKPSDQDLDTDDIPELEDMLSACAGLVTVVAESSIVRLVH</sequence>
<dbReference type="SUPFAM" id="SSF52540">
    <property type="entry name" value="P-loop containing nucleoside triphosphate hydrolases"/>
    <property type="match status" value="1"/>
</dbReference>
<dbReference type="InterPro" id="IPR056884">
    <property type="entry name" value="NPHP3-like_N"/>
</dbReference>
<evidence type="ECO:0000256" key="2">
    <source>
        <dbReference type="SAM" id="Coils"/>
    </source>
</evidence>
<name>A0A9P8V5R5_9PEZI</name>
<evidence type="ECO:0000256" key="3">
    <source>
        <dbReference type="SAM" id="SignalP"/>
    </source>
</evidence>
<keyword evidence="1" id="KW-0677">Repeat</keyword>
<evidence type="ECO:0000259" key="4">
    <source>
        <dbReference type="Pfam" id="PF24883"/>
    </source>
</evidence>
<dbReference type="Proteomes" id="UP000770015">
    <property type="component" value="Unassembled WGS sequence"/>
</dbReference>
<protein>
    <recommendedName>
        <fullName evidence="4">Nephrocystin 3-like N-terminal domain-containing protein</fullName>
    </recommendedName>
</protein>
<dbReference type="PANTHER" id="PTHR10039:SF15">
    <property type="entry name" value="NACHT DOMAIN-CONTAINING PROTEIN"/>
    <property type="match status" value="1"/>
</dbReference>
<dbReference type="Gene3D" id="3.40.50.300">
    <property type="entry name" value="P-loop containing nucleotide triphosphate hydrolases"/>
    <property type="match status" value="1"/>
</dbReference>